<dbReference type="EMBL" id="JARJCM010000038">
    <property type="protein sequence ID" value="KAJ7037233.1"/>
    <property type="molecule type" value="Genomic_DNA"/>
</dbReference>
<dbReference type="Proteomes" id="UP001218188">
    <property type="component" value="Unassembled WGS sequence"/>
</dbReference>
<accession>A0AAD6T3N6</accession>
<proteinExistence type="predicted"/>
<evidence type="ECO:0000313" key="2">
    <source>
        <dbReference type="Proteomes" id="UP001218188"/>
    </source>
</evidence>
<organism evidence="1 2">
    <name type="scientific">Mycena alexandri</name>
    <dbReference type="NCBI Taxonomy" id="1745969"/>
    <lineage>
        <taxon>Eukaryota</taxon>
        <taxon>Fungi</taxon>
        <taxon>Dikarya</taxon>
        <taxon>Basidiomycota</taxon>
        <taxon>Agaricomycotina</taxon>
        <taxon>Agaricomycetes</taxon>
        <taxon>Agaricomycetidae</taxon>
        <taxon>Agaricales</taxon>
        <taxon>Marasmiineae</taxon>
        <taxon>Mycenaceae</taxon>
        <taxon>Mycena</taxon>
    </lineage>
</organism>
<evidence type="ECO:0000313" key="1">
    <source>
        <dbReference type="EMBL" id="KAJ7037233.1"/>
    </source>
</evidence>
<gene>
    <name evidence="1" type="ORF">C8F04DRAFT_421131</name>
</gene>
<protein>
    <submittedName>
        <fullName evidence="1">Uncharacterized protein</fullName>
    </submittedName>
</protein>
<dbReference type="AlphaFoldDB" id="A0AAD6T3N6"/>
<name>A0AAD6T3N6_9AGAR</name>
<keyword evidence="2" id="KW-1185">Reference proteome</keyword>
<comment type="caution">
    <text evidence="1">The sequence shown here is derived from an EMBL/GenBank/DDBJ whole genome shotgun (WGS) entry which is preliminary data.</text>
</comment>
<sequence length="174" mass="20100">MGRGLRFYWTNRTHDDTKVDPTFQSSNPAERKTEDLVSLGLGAGARSNLCNLLYPNCSTRFRRRVRLEPTIASSPYQSRFRLLFLLVVLIRLFSRLWFGAGSKPLSSPCVRDVGVVGIVGPVFQEEVQWRRRRDGCRKEAGMWRCCRINADFDDIAFFLLATNWHLQPTCSWRP</sequence>
<reference evidence="1" key="1">
    <citation type="submission" date="2023-03" db="EMBL/GenBank/DDBJ databases">
        <title>Massive genome expansion in bonnet fungi (Mycena s.s.) driven by repeated elements and novel gene families across ecological guilds.</title>
        <authorList>
            <consortium name="Lawrence Berkeley National Laboratory"/>
            <person name="Harder C.B."/>
            <person name="Miyauchi S."/>
            <person name="Viragh M."/>
            <person name="Kuo A."/>
            <person name="Thoen E."/>
            <person name="Andreopoulos B."/>
            <person name="Lu D."/>
            <person name="Skrede I."/>
            <person name="Drula E."/>
            <person name="Henrissat B."/>
            <person name="Morin E."/>
            <person name="Kohler A."/>
            <person name="Barry K."/>
            <person name="LaButti K."/>
            <person name="Morin E."/>
            <person name="Salamov A."/>
            <person name="Lipzen A."/>
            <person name="Mereny Z."/>
            <person name="Hegedus B."/>
            <person name="Baldrian P."/>
            <person name="Stursova M."/>
            <person name="Weitz H."/>
            <person name="Taylor A."/>
            <person name="Grigoriev I.V."/>
            <person name="Nagy L.G."/>
            <person name="Martin F."/>
            <person name="Kauserud H."/>
        </authorList>
    </citation>
    <scope>NUCLEOTIDE SEQUENCE</scope>
    <source>
        <strain evidence="1">CBHHK200</strain>
    </source>
</reference>